<dbReference type="KEGG" id="pgr:PGTG_22452"/>
<proteinExistence type="predicted"/>
<reference evidence="3" key="1">
    <citation type="journal article" date="2011" name="Proc. Natl. Acad. Sci. U.S.A.">
        <title>Obligate biotrophy features unraveled by the genomic analysis of rust fungi.</title>
        <authorList>
            <person name="Duplessis S."/>
            <person name="Cuomo C.A."/>
            <person name="Lin Y.-C."/>
            <person name="Aerts A."/>
            <person name="Tisserant E."/>
            <person name="Veneault-Fourrey C."/>
            <person name="Joly D.L."/>
            <person name="Hacquard S."/>
            <person name="Amselem J."/>
            <person name="Cantarel B.L."/>
            <person name="Chiu R."/>
            <person name="Coutinho P.M."/>
            <person name="Feau N."/>
            <person name="Field M."/>
            <person name="Frey P."/>
            <person name="Gelhaye E."/>
            <person name="Goldberg J."/>
            <person name="Grabherr M.G."/>
            <person name="Kodira C.D."/>
            <person name="Kohler A."/>
            <person name="Kuees U."/>
            <person name="Lindquist E.A."/>
            <person name="Lucas S.M."/>
            <person name="Mago R."/>
            <person name="Mauceli E."/>
            <person name="Morin E."/>
            <person name="Murat C."/>
            <person name="Pangilinan J.L."/>
            <person name="Park R."/>
            <person name="Pearson M."/>
            <person name="Quesneville H."/>
            <person name="Rouhier N."/>
            <person name="Sakthikumar S."/>
            <person name="Salamov A.A."/>
            <person name="Schmutz J."/>
            <person name="Selles B."/>
            <person name="Shapiro H."/>
            <person name="Tanguay P."/>
            <person name="Tuskan G.A."/>
            <person name="Henrissat B."/>
            <person name="Van de Peer Y."/>
            <person name="Rouze P."/>
            <person name="Ellis J.G."/>
            <person name="Dodds P.N."/>
            <person name="Schein J.E."/>
            <person name="Zhong S."/>
            <person name="Hamelin R.C."/>
            <person name="Grigoriev I.V."/>
            <person name="Szabo L.J."/>
            <person name="Martin F."/>
        </authorList>
    </citation>
    <scope>NUCLEOTIDE SEQUENCE [LARGE SCALE GENOMIC DNA]</scope>
    <source>
        <strain evidence="3">CRL 75-36-700-3 / race SCCL</strain>
    </source>
</reference>
<dbReference type="STRING" id="418459.H6QUL5"/>
<organism evidence="2 3">
    <name type="scientific">Puccinia graminis f. sp. tritici (strain CRL 75-36-700-3 / race SCCL)</name>
    <name type="common">Black stem rust fungus</name>
    <dbReference type="NCBI Taxonomy" id="418459"/>
    <lineage>
        <taxon>Eukaryota</taxon>
        <taxon>Fungi</taxon>
        <taxon>Dikarya</taxon>
        <taxon>Basidiomycota</taxon>
        <taxon>Pucciniomycotina</taxon>
        <taxon>Pucciniomycetes</taxon>
        <taxon>Pucciniales</taxon>
        <taxon>Pucciniaceae</taxon>
        <taxon>Puccinia</taxon>
    </lineage>
</organism>
<keyword evidence="3" id="KW-1185">Reference proteome</keyword>
<dbReference type="EMBL" id="DS178346">
    <property type="protein sequence ID" value="EHS64727.1"/>
    <property type="molecule type" value="Genomic_DNA"/>
</dbReference>
<evidence type="ECO:0000313" key="3">
    <source>
        <dbReference type="Proteomes" id="UP000008783"/>
    </source>
</evidence>
<dbReference type="RefSeq" id="XP_003888791.1">
    <property type="nucleotide sequence ID" value="XM_003888742.1"/>
</dbReference>
<name>H6QUL5_PUCGT</name>
<feature type="compositionally biased region" description="Gly residues" evidence="1">
    <location>
        <begin position="52"/>
        <end position="66"/>
    </location>
</feature>
<dbReference type="VEuPathDB" id="FungiDB:PGTG_22452"/>
<evidence type="ECO:0000313" key="2">
    <source>
        <dbReference type="EMBL" id="EHS64727.1"/>
    </source>
</evidence>
<accession>H6QUL5</accession>
<gene>
    <name evidence="2" type="ORF">PGTG_22452</name>
</gene>
<feature type="region of interest" description="Disordered" evidence="1">
    <location>
        <begin position="1"/>
        <end position="66"/>
    </location>
</feature>
<dbReference type="GeneID" id="13541597"/>
<dbReference type="AlphaFoldDB" id="H6QUL5"/>
<dbReference type="InParanoid" id="H6QUL5"/>
<protein>
    <submittedName>
        <fullName evidence="2">Uncharacterized protein</fullName>
    </submittedName>
</protein>
<sequence>MRGKNSSLKRFLRRKKRQNVITPQTEALKAKLSQRKQLHIQQQKQKAAQKDGSGGGTGGGALSRFS</sequence>
<dbReference type="HOGENOM" id="CLU_2832408_0_0_1"/>
<evidence type="ECO:0000256" key="1">
    <source>
        <dbReference type="SAM" id="MobiDB-lite"/>
    </source>
</evidence>
<dbReference type="Proteomes" id="UP000008783">
    <property type="component" value="Unassembled WGS sequence"/>
</dbReference>